<evidence type="ECO:0000313" key="4">
    <source>
        <dbReference type="Proteomes" id="UP001597197"/>
    </source>
</evidence>
<organism evidence="3 4">
    <name type="scientific">Hymenobacter bucti</name>
    <dbReference type="NCBI Taxonomy" id="1844114"/>
    <lineage>
        <taxon>Bacteria</taxon>
        <taxon>Pseudomonadati</taxon>
        <taxon>Bacteroidota</taxon>
        <taxon>Cytophagia</taxon>
        <taxon>Cytophagales</taxon>
        <taxon>Hymenobacteraceae</taxon>
        <taxon>Hymenobacter</taxon>
    </lineage>
</organism>
<dbReference type="Pfam" id="PF18962">
    <property type="entry name" value="Por_Secre_tail"/>
    <property type="match status" value="1"/>
</dbReference>
<keyword evidence="1" id="KW-0732">Signal</keyword>
<gene>
    <name evidence="3" type="ORF">ACFSDX_24815</name>
</gene>
<feature type="signal peptide" evidence="1">
    <location>
        <begin position="1"/>
        <end position="32"/>
    </location>
</feature>
<dbReference type="InterPro" id="IPR013783">
    <property type="entry name" value="Ig-like_fold"/>
</dbReference>
<dbReference type="EMBL" id="JBHUFD010000019">
    <property type="protein sequence ID" value="MFD1875677.1"/>
    <property type="molecule type" value="Genomic_DNA"/>
</dbReference>
<dbReference type="NCBIfam" id="TIGR04183">
    <property type="entry name" value="Por_Secre_tail"/>
    <property type="match status" value="1"/>
</dbReference>
<feature type="chain" id="PRO_5045379559" evidence="1">
    <location>
        <begin position="33"/>
        <end position="796"/>
    </location>
</feature>
<dbReference type="RefSeq" id="WP_382318613.1">
    <property type="nucleotide sequence ID" value="NZ_JBHUFD010000019.1"/>
</dbReference>
<comment type="caution">
    <text evidence="3">The sequence shown here is derived from an EMBL/GenBank/DDBJ whole genome shotgun (WGS) entry which is preliminary data.</text>
</comment>
<accession>A0ABW4R257</accession>
<keyword evidence="4" id="KW-1185">Reference proteome</keyword>
<proteinExistence type="predicted"/>
<dbReference type="InterPro" id="IPR014756">
    <property type="entry name" value="Ig_E-set"/>
</dbReference>
<evidence type="ECO:0000259" key="2">
    <source>
        <dbReference type="Pfam" id="PF18962"/>
    </source>
</evidence>
<dbReference type="InterPro" id="IPR026444">
    <property type="entry name" value="Secre_tail"/>
</dbReference>
<evidence type="ECO:0000256" key="1">
    <source>
        <dbReference type="SAM" id="SignalP"/>
    </source>
</evidence>
<dbReference type="Proteomes" id="UP001597197">
    <property type="component" value="Unassembled WGS sequence"/>
</dbReference>
<sequence length="796" mass="81328">MEQTYSPWLTRRLARPPAALGLLLATAGIAHAQTPAATFAPAATYGTGGSNPQSIAVADVNGDGKPDLLTANFSSNTAGVLLNTTVYAPTLTTISPNPAAVGTSVTLTGTNLTGATGVSFNGTAAPGFVVNAAGTSITVSVPTGATTGNIAVTTPGGTSNGVAFTVITATTWTGVISTAWFTAANWSAGVPTATIDAIIPAGAPFAPLITAGTAEAQNLTLSTGATLSQSGGTLRLTGNLTNNGTLAATGGTVATNGSALQTLGGSSPLPFWNLTIGAASASLGTSASFQRVLTLTGNLTTNGQSLTLLSRVSGGAALDGLVVNNGGVVMGTATVQRAIDPSVNPGPGYRHYSAPVSNTTVADLTTPGFMPVVSPAYNTSATPTLVQPFPTVFGYDDSRLNLANNLPLFDKGYFSPAALSDPLAVGRGYSVNIAASEVVDFQGTLNNGTLTLPLTSTRNTYPDGGWQLLGNPYPAPLDYSRVTPVDRLGLESAIYVYSSTSQYQGRYRAYINGIGNPVLPVGQGFFARVTIGQTSATMTFRNSQRLTVPNGTSFQRTAADARPLVALTLQGAGNPLLDEATVYFESGATSGFEPAFDAEKLPNPTGLNLATSLANGRQLSIDGQPELGSSQCVVPLAVGVPAPGIYTFTASQLLNLSTVPVYLRDGQLGTLTDLRQQPTYQFTVSSATALNTTRFALVFSPQQPLATVPADLAQQVALYPNPAKANTQLTLVLPAALGRQPVTAALLDALGRVVHQQVLPAGLASHTLPLNDLVSGVYSLRLTTPAGVVVKKLVIE</sequence>
<dbReference type="Gene3D" id="2.60.40.10">
    <property type="entry name" value="Immunoglobulins"/>
    <property type="match status" value="1"/>
</dbReference>
<feature type="domain" description="Secretion system C-terminal sorting" evidence="2">
    <location>
        <begin position="718"/>
        <end position="795"/>
    </location>
</feature>
<reference evidence="4" key="1">
    <citation type="journal article" date="2019" name="Int. J. Syst. Evol. Microbiol.">
        <title>The Global Catalogue of Microorganisms (GCM) 10K type strain sequencing project: providing services to taxonomists for standard genome sequencing and annotation.</title>
        <authorList>
            <consortium name="The Broad Institute Genomics Platform"/>
            <consortium name="The Broad Institute Genome Sequencing Center for Infectious Disease"/>
            <person name="Wu L."/>
            <person name="Ma J."/>
        </authorList>
    </citation>
    <scope>NUCLEOTIDE SEQUENCE [LARGE SCALE GENOMIC DNA]</scope>
    <source>
        <strain evidence="4">CGMCC 1.15795</strain>
    </source>
</reference>
<name>A0ABW4R257_9BACT</name>
<dbReference type="SUPFAM" id="SSF81296">
    <property type="entry name" value="E set domains"/>
    <property type="match status" value="1"/>
</dbReference>
<dbReference type="InterPro" id="IPR013517">
    <property type="entry name" value="FG-GAP"/>
</dbReference>
<protein>
    <submittedName>
        <fullName evidence="3">T9SS type A sorting domain-containing protein</fullName>
    </submittedName>
</protein>
<evidence type="ECO:0000313" key="3">
    <source>
        <dbReference type="EMBL" id="MFD1875677.1"/>
    </source>
</evidence>
<dbReference type="Pfam" id="PF01839">
    <property type="entry name" value="FG-GAP"/>
    <property type="match status" value="1"/>
</dbReference>